<dbReference type="GO" id="GO:0043565">
    <property type="term" value="F:sequence-specific DNA binding"/>
    <property type="evidence" value="ECO:0007669"/>
    <property type="project" value="TreeGrafter"/>
</dbReference>
<dbReference type="GO" id="GO:0003700">
    <property type="term" value="F:DNA-binding transcription factor activity"/>
    <property type="evidence" value="ECO:0007669"/>
    <property type="project" value="InterPro"/>
</dbReference>
<sequence>MNWDDVRIFLAVARAGQILAASRRLGLNHATVGRRLDALEAAMGVALFTRRPSGCEPTREGAAFLAGAERMEAEMADALSLAAGADAALTGTVRIGAPDGFGTAFLAPRLKGLAERHPGLRLQLVPVPRAFSISRREADIAITVERPAEGRLVARRLVAYALGLYASRDYLAAHGTPRSVGDLARHRLVGAVEDLHYSASLQYTAEITPDWQSRFEIASALGQTEAVAAGAGIGILHVFIAAHRPGLVRVLPGAEIRREYWLVIHESARALAPIRAAADFIAETVERERALFG</sequence>
<protein>
    <submittedName>
        <fullName evidence="6">DNA-binding transcriptional LysR family regulator</fullName>
    </submittedName>
</protein>
<dbReference type="SUPFAM" id="SSF46785">
    <property type="entry name" value="Winged helix' DNA-binding domain"/>
    <property type="match status" value="1"/>
</dbReference>
<evidence type="ECO:0000256" key="2">
    <source>
        <dbReference type="ARBA" id="ARBA00023015"/>
    </source>
</evidence>
<reference evidence="6 7" key="1">
    <citation type="submission" date="2020-08" db="EMBL/GenBank/DDBJ databases">
        <title>Genomic Encyclopedia of Type Strains, Phase IV (KMG-IV): sequencing the most valuable type-strain genomes for metagenomic binning, comparative biology and taxonomic classification.</title>
        <authorList>
            <person name="Goeker M."/>
        </authorList>
    </citation>
    <scope>NUCLEOTIDE SEQUENCE [LARGE SCALE GENOMIC DNA]</scope>
    <source>
        <strain evidence="6 7">DSM 102238</strain>
    </source>
</reference>
<comment type="caution">
    <text evidence="6">The sequence shown here is derived from an EMBL/GenBank/DDBJ whole genome shotgun (WGS) entry which is preliminary data.</text>
</comment>
<dbReference type="PROSITE" id="PS50931">
    <property type="entry name" value="HTH_LYSR"/>
    <property type="match status" value="1"/>
</dbReference>
<dbReference type="AlphaFoldDB" id="A0A7W6H6R9"/>
<dbReference type="RefSeq" id="WP_183201170.1">
    <property type="nucleotide sequence ID" value="NZ_JACIEK010000011.1"/>
</dbReference>
<name>A0A7W6H6R9_9HYPH</name>
<dbReference type="PANTHER" id="PTHR30537">
    <property type="entry name" value="HTH-TYPE TRANSCRIPTIONAL REGULATOR"/>
    <property type="match status" value="1"/>
</dbReference>
<proteinExistence type="inferred from homology"/>
<evidence type="ECO:0000256" key="1">
    <source>
        <dbReference type="ARBA" id="ARBA00009437"/>
    </source>
</evidence>
<dbReference type="PANTHER" id="PTHR30537:SF3">
    <property type="entry name" value="TRANSCRIPTIONAL REGULATORY PROTEIN"/>
    <property type="match status" value="1"/>
</dbReference>
<evidence type="ECO:0000313" key="7">
    <source>
        <dbReference type="Proteomes" id="UP000542776"/>
    </source>
</evidence>
<feature type="domain" description="HTH lysR-type" evidence="5">
    <location>
        <begin position="1"/>
        <end position="58"/>
    </location>
</feature>
<evidence type="ECO:0000256" key="4">
    <source>
        <dbReference type="ARBA" id="ARBA00023163"/>
    </source>
</evidence>
<keyword evidence="2" id="KW-0805">Transcription regulation</keyword>
<dbReference type="Proteomes" id="UP000542776">
    <property type="component" value="Unassembled WGS sequence"/>
</dbReference>
<keyword evidence="7" id="KW-1185">Reference proteome</keyword>
<dbReference type="GO" id="GO:0006351">
    <property type="term" value="P:DNA-templated transcription"/>
    <property type="evidence" value="ECO:0007669"/>
    <property type="project" value="TreeGrafter"/>
</dbReference>
<keyword evidence="4" id="KW-0804">Transcription</keyword>
<accession>A0A7W6H6R9</accession>
<evidence type="ECO:0000313" key="6">
    <source>
        <dbReference type="EMBL" id="MBB3999622.1"/>
    </source>
</evidence>
<dbReference type="InterPro" id="IPR036390">
    <property type="entry name" value="WH_DNA-bd_sf"/>
</dbReference>
<evidence type="ECO:0000256" key="3">
    <source>
        <dbReference type="ARBA" id="ARBA00023125"/>
    </source>
</evidence>
<dbReference type="SUPFAM" id="SSF53850">
    <property type="entry name" value="Periplasmic binding protein-like II"/>
    <property type="match status" value="1"/>
</dbReference>
<dbReference type="InterPro" id="IPR000847">
    <property type="entry name" value="LysR_HTH_N"/>
</dbReference>
<organism evidence="6 7">
    <name type="scientific">Aureimonas pseudogalii</name>
    <dbReference type="NCBI Taxonomy" id="1744844"/>
    <lineage>
        <taxon>Bacteria</taxon>
        <taxon>Pseudomonadati</taxon>
        <taxon>Pseudomonadota</taxon>
        <taxon>Alphaproteobacteria</taxon>
        <taxon>Hyphomicrobiales</taxon>
        <taxon>Aurantimonadaceae</taxon>
        <taxon>Aureimonas</taxon>
    </lineage>
</organism>
<dbReference type="InterPro" id="IPR058163">
    <property type="entry name" value="LysR-type_TF_proteobact-type"/>
</dbReference>
<comment type="similarity">
    <text evidence="1">Belongs to the LysR transcriptional regulatory family.</text>
</comment>
<dbReference type="Gene3D" id="1.10.10.10">
    <property type="entry name" value="Winged helix-like DNA-binding domain superfamily/Winged helix DNA-binding domain"/>
    <property type="match status" value="1"/>
</dbReference>
<dbReference type="EMBL" id="JACIEK010000011">
    <property type="protein sequence ID" value="MBB3999622.1"/>
    <property type="molecule type" value="Genomic_DNA"/>
</dbReference>
<keyword evidence="3 6" id="KW-0238">DNA-binding</keyword>
<dbReference type="InterPro" id="IPR005119">
    <property type="entry name" value="LysR_subst-bd"/>
</dbReference>
<dbReference type="Gene3D" id="3.40.190.290">
    <property type="match status" value="1"/>
</dbReference>
<dbReference type="Pfam" id="PF03466">
    <property type="entry name" value="LysR_substrate"/>
    <property type="match status" value="1"/>
</dbReference>
<gene>
    <name evidence="6" type="ORF">GGR04_003492</name>
</gene>
<dbReference type="InterPro" id="IPR036388">
    <property type="entry name" value="WH-like_DNA-bd_sf"/>
</dbReference>
<evidence type="ECO:0000259" key="5">
    <source>
        <dbReference type="PROSITE" id="PS50931"/>
    </source>
</evidence>
<dbReference type="Pfam" id="PF00126">
    <property type="entry name" value="HTH_1"/>
    <property type="match status" value="1"/>
</dbReference>